<dbReference type="Proteomes" id="UP000244173">
    <property type="component" value="Chromosome"/>
</dbReference>
<evidence type="ECO:0000313" key="2">
    <source>
        <dbReference type="EMBL" id="AVY94988.1"/>
    </source>
</evidence>
<dbReference type="KEGG" id="maer:DAI18_13745"/>
<dbReference type="GO" id="GO:0016226">
    <property type="term" value="P:iron-sulfur cluster assembly"/>
    <property type="evidence" value="ECO:0007669"/>
    <property type="project" value="TreeGrafter"/>
</dbReference>
<organism evidence="2 3">
    <name type="scientific">Microvirgula aerodenitrificans</name>
    <dbReference type="NCBI Taxonomy" id="57480"/>
    <lineage>
        <taxon>Bacteria</taxon>
        <taxon>Pseudomonadati</taxon>
        <taxon>Pseudomonadota</taxon>
        <taxon>Betaproteobacteria</taxon>
        <taxon>Neisseriales</taxon>
        <taxon>Aquaspirillaceae</taxon>
        <taxon>Microvirgula</taxon>
    </lineage>
</organism>
<evidence type="ECO:0000256" key="1">
    <source>
        <dbReference type="RuleBase" id="RU003860"/>
    </source>
</evidence>
<comment type="similarity">
    <text evidence="1">Belongs to the BolA/IbaG family.</text>
</comment>
<dbReference type="InterPro" id="IPR036065">
    <property type="entry name" value="BolA-like_sf"/>
</dbReference>
<dbReference type="PANTHER" id="PTHR46230">
    <property type="match status" value="1"/>
</dbReference>
<dbReference type="PANTHER" id="PTHR46230:SF7">
    <property type="entry name" value="BOLA-LIKE PROTEIN 1"/>
    <property type="match status" value="1"/>
</dbReference>
<protein>
    <submittedName>
        <fullName evidence="2">BolA family transcriptional regulator</fullName>
    </submittedName>
</protein>
<dbReference type="SUPFAM" id="SSF82657">
    <property type="entry name" value="BolA-like"/>
    <property type="match status" value="1"/>
</dbReference>
<dbReference type="EMBL" id="CP028519">
    <property type="protein sequence ID" value="AVY94988.1"/>
    <property type="molecule type" value="Genomic_DNA"/>
</dbReference>
<dbReference type="PIRSF" id="PIRSF003113">
    <property type="entry name" value="BolA"/>
    <property type="match status" value="1"/>
</dbReference>
<dbReference type="STRING" id="1122240.GCA_000620105_01540"/>
<evidence type="ECO:0000313" key="3">
    <source>
        <dbReference type="Proteomes" id="UP000244173"/>
    </source>
</evidence>
<dbReference type="Gene3D" id="3.30.300.90">
    <property type="entry name" value="BolA-like"/>
    <property type="match status" value="1"/>
</dbReference>
<keyword evidence="3" id="KW-1185">Reference proteome</keyword>
<reference evidence="2 3" key="1">
    <citation type="submission" date="2018-04" db="EMBL/GenBank/DDBJ databases">
        <title>Denitrifier Microvirgula.</title>
        <authorList>
            <person name="Anderson E."/>
            <person name="Jang J."/>
            <person name="Ishii S."/>
        </authorList>
    </citation>
    <scope>NUCLEOTIDE SEQUENCE [LARGE SCALE GENOMIC DNA]</scope>
    <source>
        <strain evidence="2 3">BE2.4</strain>
    </source>
</reference>
<sequence>MSLEQLIAERLASLEPESLMLDDESSQHAGHAGNSGGGHYHLTLVSAAFTGLNAVARHRLVYGRLSDLIPHRIHALSIKAYAPDEL</sequence>
<proteinExistence type="inferred from homology"/>
<dbReference type="RefSeq" id="WP_028498872.1">
    <property type="nucleotide sequence ID" value="NZ_CALFSO010000096.1"/>
</dbReference>
<dbReference type="AlphaFoldDB" id="A0A2S0PC76"/>
<name>A0A2S0PC76_9NEIS</name>
<dbReference type="Pfam" id="PF01722">
    <property type="entry name" value="BolA"/>
    <property type="match status" value="1"/>
</dbReference>
<gene>
    <name evidence="2" type="ORF">DAI18_13745</name>
</gene>
<dbReference type="InterPro" id="IPR002634">
    <property type="entry name" value="BolA"/>
</dbReference>
<dbReference type="OrthoDB" id="5296536at2"/>
<accession>A0A2S0PC76</accession>